<keyword evidence="2" id="KW-0812">Transmembrane</keyword>
<reference evidence="4 6" key="1">
    <citation type="submission" date="2019-06" db="EMBL/GenBank/DDBJ databases">
        <title>Discovery of a novel chromosome fission-fusion reversal in muntjac.</title>
        <authorList>
            <person name="Mudd A.B."/>
            <person name="Bredeson J.V."/>
            <person name="Baum R."/>
            <person name="Hockemeyer D."/>
            <person name="Rokhsar D.S."/>
        </authorList>
    </citation>
    <scope>NUCLEOTIDE SEQUENCE [LARGE SCALE GENOMIC DNA]</scope>
    <source>
        <strain evidence="4">UCam_UCB_Mr</strain>
        <tissue evidence="4">Fibroblast cell line</tissue>
    </source>
</reference>
<organism evidence="4 6">
    <name type="scientific">Muntiacus reevesi</name>
    <name type="common">Reeves' muntjac</name>
    <name type="synonym">Cervus reevesi</name>
    <dbReference type="NCBI Taxonomy" id="9886"/>
    <lineage>
        <taxon>Eukaryota</taxon>
        <taxon>Metazoa</taxon>
        <taxon>Chordata</taxon>
        <taxon>Craniata</taxon>
        <taxon>Vertebrata</taxon>
        <taxon>Euteleostomi</taxon>
        <taxon>Mammalia</taxon>
        <taxon>Eutheria</taxon>
        <taxon>Laurasiatheria</taxon>
        <taxon>Artiodactyla</taxon>
        <taxon>Ruminantia</taxon>
        <taxon>Pecora</taxon>
        <taxon>Cervidae</taxon>
        <taxon>Muntiacinae</taxon>
        <taxon>Muntiacus</taxon>
    </lineage>
</organism>
<dbReference type="PANTHER" id="PTHR34313">
    <property type="entry name" value="ENDOGENOUS RETROVIRUS GROUP K MEMBER 113 ENV POLYPROTEIN-RELATED"/>
    <property type="match status" value="1"/>
</dbReference>
<protein>
    <recommendedName>
        <fullName evidence="3">Retroviral envelope protein GP41-like domain-containing protein</fullName>
    </recommendedName>
</protein>
<comment type="subcellular location">
    <subcellularLocation>
        <location evidence="1">Virion</location>
    </subcellularLocation>
</comment>
<feature type="transmembrane region" description="Helical" evidence="2">
    <location>
        <begin position="352"/>
        <end position="377"/>
    </location>
</feature>
<dbReference type="Proteomes" id="UP000326062">
    <property type="component" value="Unassembled WGS sequence"/>
</dbReference>
<dbReference type="Pfam" id="PF00517">
    <property type="entry name" value="GP41"/>
    <property type="match status" value="1"/>
</dbReference>
<evidence type="ECO:0000256" key="1">
    <source>
        <dbReference type="ARBA" id="ARBA00004328"/>
    </source>
</evidence>
<accession>A0A5N3UJ73</accession>
<evidence type="ECO:0000259" key="3">
    <source>
        <dbReference type="Pfam" id="PF00517"/>
    </source>
</evidence>
<evidence type="ECO:0000313" key="5">
    <source>
        <dbReference type="EMBL" id="KAB0337013.1"/>
    </source>
</evidence>
<feature type="domain" description="Retroviral envelope protein GP41-like" evidence="3">
    <location>
        <begin position="205"/>
        <end position="400"/>
    </location>
</feature>
<gene>
    <name evidence="5" type="ORF">FD755_025772</name>
    <name evidence="4" type="ORF">FD755_025773</name>
</gene>
<dbReference type="EMBL" id="VCEB01017479">
    <property type="protein sequence ID" value="KAB0337012.1"/>
    <property type="molecule type" value="Genomic_DNA"/>
</dbReference>
<dbReference type="InterPro" id="IPR000328">
    <property type="entry name" value="GP41-like"/>
</dbReference>
<dbReference type="InterPro" id="IPR051255">
    <property type="entry name" value="Retroviral_env_glycoprotein"/>
</dbReference>
<keyword evidence="2" id="KW-1133">Transmembrane helix</keyword>
<keyword evidence="6" id="KW-1185">Reference proteome</keyword>
<dbReference type="GO" id="GO:0005198">
    <property type="term" value="F:structural molecule activity"/>
    <property type="evidence" value="ECO:0007669"/>
    <property type="project" value="InterPro"/>
</dbReference>
<dbReference type="AlphaFoldDB" id="A0A5N3UJ73"/>
<comment type="caution">
    <text evidence="4">The sequence shown here is derived from an EMBL/GenBank/DDBJ whole genome shotgun (WGS) entry which is preliminary data.</text>
</comment>
<keyword evidence="2" id="KW-0472">Membrane</keyword>
<dbReference type="PANTHER" id="PTHR34313:SF2">
    <property type="entry name" value="ENDOGENOUS RETROVIRUS GROUP K MEMBER 21 ENV POLYPROTEIN-LIKE"/>
    <property type="match status" value="1"/>
</dbReference>
<feature type="transmembrane region" description="Helical" evidence="2">
    <location>
        <begin position="186"/>
        <end position="208"/>
    </location>
</feature>
<evidence type="ECO:0000313" key="4">
    <source>
        <dbReference type="EMBL" id="KAB0337012.1"/>
    </source>
</evidence>
<sequence length="422" mass="47070">MAWAGSSSNMGERSCLFNATTYWLMDNLTLWDWAPAAHPECPECREKIPPILALGESSTVQTEIWKLFAAFGSGSLLYPQQSSGQSKYGDVGHSVRYPQACVPYPFMLLVGIINVTLEDKIYKIECMNCTLTNCIRRIDIGNGIVVIKQPAFVMIPVNISETWYEESGLELWNKVRGALARPRRGIGLIVLGIVSLITLIATAVTASVSLAQSVHTASIVDNLAKNTSIALGIQEDIDKKVEDRLNALYDTVRFLGEEVQGLKLRNKIRCHANYRWICVTPKIYNQNETSWDKVKHHLEGIWHNENISLDLVRLHQEILDIENAPKATMDITKDAEDFVNSLFSHFPSVTGIWHALIGLASILVILLIIVCLLPCLFRRLLADLFKIKAILHGYHLQQKRPVCACKNKKGGDVGSGALPRLP</sequence>
<name>A0A5N3UJ73_MUNRE</name>
<dbReference type="EMBL" id="VCEB01017478">
    <property type="protein sequence ID" value="KAB0337013.1"/>
    <property type="molecule type" value="Genomic_DNA"/>
</dbReference>
<evidence type="ECO:0000256" key="2">
    <source>
        <dbReference type="SAM" id="Phobius"/>
    </source>
</evidence>
<evidence type="ECO:0000313" key="6">
    <source>
        <dbReference type="Proteomes" id="UP000326062"/>
    </source>
</evidence>
<proteinExistence type="predicted"/>